<organism evidence="2 3">
    <name type="scientific">Mya arenaria</name>
    <name type="common">Soft-shell clam</name>
    <dbReference type="NCBI Taxonomy" id="6604"/>
    <lineage>
        <taxon>Eukaryota</taxon>
        <taxon>Metazoa</taxon>
        <taxon>Spiralia</taxon>
        <taxon>Lophotrochozoa</taxon>
        <taxon>Mollusca</taxon>
        <taxon>Bivalvia</taxon>
        <taxon>Autobranchia</taxon>
        <taxon>Heteroconchia</taxon>
        <taxon>Euheterodonta</taxon>
        <taxon>Imparidentia</taxon>
        <taxon>Neoheterodontei</taxon>
        <taxon>Myida</taxon>
        <taxon>Myoidea</taxon>
        <taxon>Myidae</taxon>
        <taxon>Mya</taxon>
    </lineage>
</organism>
<dbReference type="InterPro" id="IPR050784">
    <property type="entry name" value="IAP"/>
</dbReference>
<dbReference type="Pfam" id="PF00653">
    <property type="entry name" value="BIR"/>
    <property type="match status" value="1"/>
</dbReference>
<reference evidence="2" key="1">
    <citation type="submission" date="2022-11" db="EMBL/GenBank/DDBJ databases">
        <title>Centuries of genome instability and evolution in soft-shell clam transmissible cancer (bioRxiv).</title>
        <authorList>
            <person name="Hart S.F.M."/>
            <person name="Yonemitsu M.A."/>
            <person name="Giersch R.M."/>
            <person name="Beal B.F."/>
            <person name="Arriagada G."/>
            <person name="Davis B.W."/>
            <person name="Ostrander E.A."/>
            <person name="Goff S.P."/>
            <person name="Metzger M.J."/>
        </authorList>
    </citation>
    <scope>NUCLEOTIDE SEQUENCE</scope>
    <source>
        <strain evidence="2">MELC-2E11</strain>
        <tissue evidence="2">Siphon/mantle</tissue>
    </source>
</reference>
<feature type="non-terminal residue" evidence="2">
    <location>
        <position position="2043"/>
    </location>
</feature>
<feature type="region of interest" description="Disordered" evidence="1">
    <location>
        <begin position="233"/>
        <end position="306"/>
    </location>
</feature>
<evidence type="ECO:0000313" key="3">
    <source>
        <dbReference type="Proteomes" id="UP001164746"/>
    </source>
</evidence>
<feature type="compositionally biased region" description="Low complexity" evidence="1">
    <location>
        <begin position="1978"/>
        <end position="2003"/>
    </location>
</feature>
<sequence length="2043" mass="224839">VCEHRFVSIVKMGQCFIYRFVSIGKMGQCFIYRFVSIVKMGQCFIYRFVSIGKMGQCFIYRFVSIVKMGQTYSIQHCETVVVGTHSKNMGEDQIRDKKSTFSKFKKKIKRNKKRRNTDGYKYRDHRSENSESSEDGYNSTFRVRNSSIEETHPHRNEYLLSGPCTGNQKNCHNSPKQNRNYLALPYEPHMVYSIPVQATQDSGMEGSELAISSSIFDQFVKIHVSESVSPSPYYLNRVGSKVSSDKDDRRLNSHSDEIHDVHCQGQLNDLSSKSKMDTTSLNWDSDSNDEETRLSGKKTSKTKAGEMPCHSLQEDSMNSYTGDITIIADDYYPLNDSKIGDSSLDLGNEKMHNMSDVEESKENNNVMSTLKLAELTVHNSEETNCKPIVGVPGCRKTRCLSSEVSSGYPAATNAKDSLSVSCELSENEIFNNFIEDYVHSNNVSSSSGEDDEEFEQLERKWVPKMSLFDTDLSSYSDNHEDVCENKEEKTNQSNEIKSSHSLVSCMDKTKSMQISGLLKGKSCTDISNSFEENCNLKQENKLSHSSDSSCFISNNSDSCPQKENSPVIDDNATNQINNCLHSNVIIDLVDKMKPEKKVELNCNSKSIPENKDNVFQICTLVKRNAEEEKSNEMNVIQINQKSSTRIPTKSSEDSRRQLKKYCSNVSDLNSKSVSENESIKVVMTQESAEAQDIFEDSCKTCNKPVTVETKELTSEHSIEDSGLSNANGGKNMSVFDDKITQLKVMAHSILEKSICEMKIEAKSESNNNPGNKYLLLDLCPLSGHVSDVRDVVNKITSTNARVGNSVGRKRFPSESLEDSGFISRIPLESSEDSGVISGISSESSEVSGESVSENESIKVVMTQESAEAQDIFEDSCKTCNKSVETKELTSEHSIEDNGLSNDNGRNLSVYSDKTSSQNLMAVSSHDKSIYEKKVKAKSESKSSSENKDVLLKFCPLSDKSPLDVTRISKTASTNAEVETPVSRRGRRVSSENLNDSYDISGIPSDSSEVSGKSVSENESITVVMTQENAEAQDIFEDSCKTCNKPVTVETKELTSEHSIEDSGLSNGNGGNLSVCNEKITKLKLMSVPSDKSILQKVEAKFESNSSPENIEGLLNFCLLSGQVPQFGTGVNQTSSTNAEVESPVGRARAPLENLEDSGESVSECFDQQSKLIATKVFKKSDGCFTKCTVNKQAQGHLAQYSECIESVNSGQCIDTDHGSSKQSLDSKDVPLEVNALADAFQFISNYSNLPRFSFLLPSIDEHTDTSHEDGNEEKPSITNTDNESLNIDYAFNQSSVNKHSEKEDNQRDTLSIVKRKRYKCSSFHKKKMERSTHASQYYSSSESEMDVNYTYVPSCIKQFCKSCGNNLMIRNRKCDNHRPERNPYPESLYKYTLKQEHNGSTGYKLDEVNNCDSGLPSSMEHSLWSSWKSKLNELCRQELDKIALKDIARRFYVNHFTSYIVLGLRTYFDRVNTGIPLSEGEQHQFEWLRFISFNHYQGNGNGIVLARNGFYHHPEDGPNSTRCFACGFRYNEWEMFDNVDEIHRQQSPNCPLLHGNIGEGTRRNISIVSDDVPRRRPAQQQTAVTTEPTGRNVQDSEPVRSTSSSSSSAAAAATSGASSVSSVAATSTASSAGSFIHNHLPSQSRNPIATSLTRASELGNFGRRVPSTTQPVTVASSAKPQSLFSAPSSPASTVASPASAVGGIATSLASAHINSAEGAQHNGFTSMQPTSDPKNTDRMYHFNPTTQIRGMGMVDEPYNEISVPPPQQGISVSGVNRPSSIFGNEPVGAGAFTAGQPQSMPVSGQTLVSELRSSSVPLVEGFSGSPGLAPHQEARPPPPSTQQALSYQQRAQGLGGGSGPGGAPPDRARGTGLPGLDPDLTAGIHIVSPRHPDYNTLTSRINSFSGWPSHLDQNPRMMGEAGFFYVAENNSQDPLDCETGRQLMSMGFPQARTRRAIRALRRTHEDSESVTPAAILQPTSSIPHSSTTTTTTTSNLTTAPTGSINVSVTSSTSYFSRGASQENTKREATPPTVTNQREISPSG</sequence>
<feature type="compositionally biased region" description="Low complexity" evidence="1">
    <location>
        <begin position="1685"/>
        <end position="1696"/>
    </location>
</feature>
<dbReference type="PANTHER" id="PTHR10044:SF139">
    <property type="entry name" value="DEATH-ASSOCIATED INHIBITOR OF APOPTOSIS 2"/>
    <property type="match status" value="1"/>
</dbReference>
<proteinExistence type="predicted"/>
<feature type="region of interest" description="Disordered" evidence="1">
    <location>
        <begin position="972"/>
        <end position="1013"/>
    </location>
</feature>
<dbReference type="PANTHER" id="PTHR10044">
    <property type="entry name" value="INHIBITOR OF APOPTOSIS"/>
    <property type="match status" value="1"/>
</dbReference>
<gene>
    <name evidence="2" type="ORF">MAR_019118</name>
</gene>
<evidence type="ECO:0000256" key="1">
    <source>
        <dbReference type="SAM" id="MobiDB-lite"/>
    </source>
</evidence>
<dbReference type="Gene3D" id="1.10.1170.10">
    <property type="entry name" value="Inhibitor Of Apoptosis Protein (2mihbC-IAP-1), Chain A"/>
    <property type="match status" value="2"/>
</dbReference>
<feature type="region of interest" description="Disordered" evidence="1">
    <location>
        <begin position="105"/>
        <end position="140"/>
    </location>
</feature>
<dbReference type="PROSITE" id="PS50143">
    <property type="entry name" value="BIR_REPEAT_2"/>
    <property type="match status" value="2"/>
</dbReference>
<dbReference type="Proteomes" id="UP001164746">
    <property type="component" value="Chromosome 6"/>
</dbReference>
<feature type="region of interest" description="Disordered" evidence="1">
    <location>
        <begin position="1660"/>
        <end position="1696"/>
    </location>
</feature>
<feature type="compositionally biased region" description="Basic residues" evidence="1">
    <location>
        <begin position="105"/>
        <end position="115"/>
    </location>
</feature>
<dbReference type="SMART" id="SM00238">
    <property type="entry name" value="BIR"/>
    <property type="match status" value="1"/>
</dbReference>
<feature type="region of interest" description="Disordered" evidence="1">
    <location>
        <begin position="832"/>
        <end position="854"/>
    </location>
</feature>
<feature type="region of interest" description="Disordered" evidence="1">
    <location>
        <begin position="1962"/>
        <end position="2003"/>
    </location>
</feature>
<feature type="region of interest" description="Disordered" evidence="1">
    <location>
        <begin position="1818"/>
        <end position="1877"/>
    </location>
</feature>
<feature type="compositionally biased region" description="Basic and acidic residues" evidence="1">
    <location>
        <begin position="116"/>
        <end position="129"/>
    </location>
</feature>
<feature type="region of interest" description="Disordered" evidence="1">
    <location>
        <begin position="1263"/>
        <end position="1283"/>
    </location>
</feature>
<name>A0ABY7EJ55_MYAAR</name>
<dbReference type="EMBL" id="CP111017">
    <property type="protein sequence ID" value="WAR09160.1"/>
    <property type="molecule type" value="Genomic_DNA"/>
</dbReference>
<feature type="region of interest" description="Disordered" evidence="1">
    <location>
        <begin position="2015"/>
        <end position="2043"/>
    </location>
</feature>
<protein>
    <submittedName>
        <fullName evidence="2">Uncharacterized protein</fullName>
    </submittedName>
</protein>
<dbReference type="SUPFAM" id="SSF57924">
    <property type="entry name" value="Inhibitor of apoptosis (IAP) repeat"/>
    <property type="match status" value="2"/>
</dbReference>
<feature type="compositionally biased region" description="Basic and acidic residues" evidence="1">
    <location>
        <begin position="1263"/>
        <end position="1275"/>
    </location>
</feature>
<feature type="compositionally biased region" description="Basic and acidic residues" evidence="1">
    <location>
        <begin position="243"/>
        <end position="262"/>
    </location>
</feature>
<accession>A0ABY7EJ55</accession>
<feature type="compositionally biased region" description="Polar residues" evidence="1">
    <location>
        <begin position="2031"/>
        <end position="2043"/>
    </location>
</feature>
<feature type="compositionally biased region" description="Low complexity" evidence="1">
    <location>
        <begin position="1004"/>
        <end position="1013"/>
    </location>
</feature>
<feature type="non-terminal residue" evidence="2">
    <location>
        <position position="1"/>
    </location>
</feature>
<keyword evidence="3" id="KW-1185">Reference proteome</keyword>
<feature type="compositionally biased region" description="Polar residues" evidence="1">
    <location>
        <begin position="1666"/>
        <end position="1684"/>
    </location>
</feature>
<dbReference type="InterPro" id="IPR001370">
    <property type="entry name" value="BIR_rpt"/>
</dbReference>
<feature type="region of interest" description="Disordered" evidence="1">
    <location>
        <begin position="1568"/>
        <end position="1608"/>
    </location>
</feature>
<feature type="compositionally biased region" description="Polar residues" evidence="1">
    <location>
        <begin position="1578"/>
        <end position="1595"/>
    </location>
</feature>
<evidence type="ECO:0000313" key="2">
    <source>
        <dbReference type="EMBL" id="WAR09160.1"/>
    </source>
</evidence>
<feature type="compositionally biased region" description="Polar residues" evidence="1">
    <location>
        <begin position="265"/>
        <end position="285"/>
    </location>
</feature>
<dbReference type="CDD" id="cd14270">
    <property type="entry name" value="UBA"/>
    <property type="match status" value="1"/>
</dbReference>